<keyword evidence="2" id="KW-1185">Reference proteome</keyword>
<gene>
    <name evidence="1" type="ORF">BXP70_23360</name>
</gene>
<sequence length="207" mass="23566">MINNLKPLFYYLFPLLVFSSCSNEMVIELPEKTTSSTSDATANSPAITYLIKAGSHETTNPFKLLRKSQVRFVVTFDSSAVYRSKDTDNQADINKLYGMSDFNTFHQTNSARFGWRWYNNRLELMAYSYKNGVNSSDFITALELNKPYTCTLTLSDQKYIYQVEGQTTSVEQSRRGSGIASGYQLYPYFGGDETAPHDVRIKIQELP</sequence>
<evidence type="ECO:0000313" key="2">
    <source>
        <dbReference type="Proteomes" id="UP000194873"/>
    </source>
</evidence>
<reference evidence="1 2" key="1">
    <citation type="submission" date="2017-01" db="EMBL/GenBank/DDBJ databases">
        <title>A new Hymenobacter.</title>
        <authorList>
            <person name="Liang Y."/>
            <person name="Feng F."/>
        </authorList>
    </citation>
    <scope>NUCLEOTIDE SEQUENCE [LARGE SCALE GENOMIC DNA]</scope>
    <source>
        <strain evidence="1">MIMBbqt21</strain>
    </source>
</reference>
<organism evidence="1 2">
    <name type="scientific">Hymenobacter crusticola</name>
    <dbReference type="NCBI Taxonomy" id="1770526"/>
    <lineage>
        <taxon>Bacteria</taxon>
        <taxon>Pseudomonadati</taxon>
        <taxon>Bacteroidota</taxon>
        <taxon>Cytophagia</taxon>
        <taxon>Cytophagales</taxon>
        <taxon>Hymenobacteraceae</taxon>
        <taxon>Hymenobacter</taxon>
    </lineage>
</organism>
<accession>A0A243W795</accession>
<dbReference type="AlphaFoldDB" id="A0A243W795"/>
<comment type="caution">
    <text evidence="1">The sequence shown here is derived from an EMBL/GenBank/DDBJ whole genome shotgun (WGS) entry which is preliminary data.</text>
</comment>
<dbReference type="EMBL" id="MTSE01000020">
    <property type="protein sequence ID" value="OUJ70872.1"/>
    <property type="molecule type" value="Genomic_DNA"/>
</dbReference>
<name>A0A243W795_9BACT</name>
<protein>
    <recommendedName>
        <fullName evidence="3">Lipoprotein</fullName>
    </recommendedName>
</protein>
<proteinExistence type="predicted"/>
<dbReference type="PROSITE" id="PS51257">
    <property type="entry name" value="PROKAR_LIPOPROTEIN"/>
    <property type="match status" value="1"/>
</dbReference>
<evidence type="ECO:0008006" key="3">
    <source>
        <dbReference type="Google" id="ProtNLM"/>
    </source>
</evidence>
<evidence type="ECO:0000313" key="1">
    <source>
        <dbReference type="EMBL" id="OUJ70872.1"/>
    </source>
</evidence>
<dbReference type="Proteomes" id="UP000194873">
    <property type="component" value="Unassembled WGS sequence"/>
</dbReference>